<organism evidence="1 2">
    <name type="scientific">Novosphingobium marinum</name>
    <dbReference type="NCBI Taxonomy" id="1514948"/>
    <lineage>
        <taxon>Bacteria</taxon>
        <taxon>Pseudomonadati</taxon>
        <taxon>Pseudomonadota</taxon>
        <taxon>Alphaproteobacteria</taxon>
        <taxon>Sphingomonadales</taxon>
        <taxon>Sphingomonadaceae</taxon>
        <taxon>Novosphingobium</taxon>
    </lineage>
</organism>
<dbReference type="AlphaFoldDB" id="A0A7Z0BV87"/>
<dbReference type="SUPFAM" id="SSF53335">
    <property type="entry name" value="S-adenosyl-L-methionine-dependent methyltransferases"/>
    <property type="match status" value="1"/>
</dbReference>
<reference evidence="1 2" key="1">
    <citation type="submission" date="2020-07" db="EMBL/GenBank/DDBJ databases">
        <title>Genomic Encyclopedia of Type Strains, Phase IV (KMG-IV): sequencing the most valuable type-strain genomes for metagenomic binning, comparative biology and taxonomic classification.</title>
        <authorList>
            <person name="Goeker M."/>
        </authorList>
    </citation>
    <scope>NUCLEOTIDE SEQUENCE [LARGE SCALE GENOMIC DNA]</scope>
    <source>
        <strain evidence="1 2">DSM 29043</strain>
    </source>
</reference>
<gene>
    <name evidence="1" type="ORF">FHS75_002335</name>
</gene>
<evidence type="ECO:0000313" key="2">
    <source>
        <dbReference type="Proteomes" id="UP000522081"/>
    </source>
</evidence>
<dbReference type="Gene3D" id="3.40.50.150">
    <property type="entry name" value="Vaccinia Virus protein VP39"/>
    <property type="match status" value="1"/>
</dbReference>
<proteinExistence type="predicted"/>
<dbReference type="Proteomes" id="UP000522081">
    <property type="component" value="Unassembled WGS sequence"/>
</dbReference>
<evidence type="ECO:0000313" key="1">
    <source>
        <dbReference type="EMBL" id="NYH96003.1"/>
    </source>
</evidence>
<dbReference type="RefSeq" id="WP_179407858.1">
    <property type="nucleotide sequence ID" value="NZ_BMGF01000004.1"/>
</dbReference>
<dbReference type="EMBL" id="JACBZF010000004">
    <property type="protein sequence ID" value="NYH96003.1"/>
    <property type="molecule type" value="Genomic_DNA"/>
</dbReference>
<name>A0A7Z0BV87_9SPHN</name>
<dbReference type="Pfam" id="PF13489">
    <property type="entry name" value="Methyltransf_23"/>
    <property type="match status" value="1"/>
</dbReference>
<keyword evidence="2" id="KW-1185">Reference proteome</keyword>
<dbReference type="InterPro" id="IPR029063">
    <property type="entry name" value="SAM-dependent_MTases_sf"/>
</dbReference>
<comment type="caution">
    <text evidence="1">The sequence shown here is derived from an EMBL/GenBank/DDBJ whole genome shotgun (WGS) entry which is preliminary data.</text>
</comment>
<evidence type="ECO:0008006" key="3">
    <source>
        <dbReference type="Google" id="ProtNLM"/>
    </source>
</evidence>
<protein>
    <recommendedName>
        <fullName evidence="3">Methyltransferase domain-containing protein</fullName>
    </recommendedName>
</protein>
<sequence>MAGHVYNDDFYAYISQGSRASANVVIPLMLSNIDIDSVLDVGAGNGSWLAAWLDAGVADALAVDGDYVDRTKLAIPADRFQPHDLARPLDLGRRFGLVQSLEVAEHLAEDRADSFVETLARHGDVVMFSAAVRNQGGEYHVNEQPPEYWRRKFAARGYTCFDWLRPQLVNHGEVKPWYRFNTLIYANEAGQKRLSQSILEARVAEGSEVPMCGNLAWNARRAAVALIPQGLIHTVAMAKAAIEARTRGHRA</sequence>
<accession>A0A7Z0BV87</accession>